<dbReference type="InterPro" id="IPR001283">
    <property type="entry name" value="CRISP-related"/>
</dbReference>
<dbReference type="PANTHER" id="PTHR10334">
    <property type="entry name" value="CYSTEINE-RICH SECRETORY PROTEIN-RELATED"/>
    <property type="match status" value="1"/>
</dbReference>
<dbReference type="EMBL" id="JAVFWL010000006">
    <property type="protein sequence ID" value="KAK6766753.1"/>
    <property type="molecule type" value="Genomic_DNA"/>
</dbReference>
<feature type="domain" description="SCP" evidence="1">
    <location>
        <begin position="24"/>
        <end position="174"/>
    </location>
</feature>
<dbReference type="Proteomes" id="UP001303046">
    <property type="component" value="Unassembled WGS sequence"/>
</dbReference>
<dbReference type="Gene3D" id="3.40.33.10">
    <property type="entry name" value="CAP"/>
    <property type="match status" value="1"/>
</dbReference>
<evidence type="ECO:0000259" key="1">
    <source>
        <dbReference type="SMART" id="SM00198"/>
    </source>
</evidence>
<dbReference type="InterPro" id="IPR002413">
    <property type="entry name" value="V5_allergen-like"/>
</dbReference>
<dbReference type="PRINTS" id="PR00838">
    <property type="entry name" value="V5ALLERGEN"/>
</dbReference>
<dbReference type="InterPro" id="IPR035940">
    <property type="entry name" value="CAP_sf"/>
</dbReference>
<evidence type="ECO:0000313" key="2">
    <source>
        <dbReference type="EMBL" id="KAK6766753.1"/>
    </source>
</evidence>
<dbReference type="InterPro" id="IPR014044">
    <property type="entry name" value="CAP_dom"/>
</dbReference>
<comment type="caution">
    <text evidence="2">The sequence shown here is derived from an EMBL/GenBank/DDBJ whole genome shotgun (WGS) entry which is preliminary data.</text>
</comment>
<dbReference type="PRINTS" id="PR00837">
    <property type="entry name" value="V5TPXLIKE"/>
</dbReference>
<keyword evidence="3" id="KW-1185">Reference proteome</keyword>
<dbReference type="SUPFAM" id="SSF55797">
    <property type="entry name" value="PR-1-like"/>
    <property type="match status" value="1"/>
</dbReference>
<dbReference type="CDD" id="cd05382">
    <property type="entry name" value="CAP_GAPR1-like"/>
    <property type="match status" value="1"/>
</dbReference>
<accession>A0ABR1EVZ0</accession>
<dbReference type="Pfam" id="PF00188">
    <property type="entry name" value="CAP"/>
    <property type="match status" value="1"/>
</dbReference>
<protein>
    <recommendedName>
        <fullName evidence="1">SCP domain-containing protein</fullName>
    </recommendedName>
</protein>
<dbReference type="SMART" id="SM00198">
    <property type="entry name" value="SCP"/>
    <property type="match status" value="1"/>
</dbReference>
<evidence type="ECO:0000313" key="3">
    <source>
        <dbReference type="Proteomes" id="UP001303046"/>
    </source>
</evidence>
<proteinExistence type="predicted"/>
<reference evidence="2 3" key="1">
    <citation type="submission" date="2023-08" db="EMBL/GenBank/DDBJ databases">
        <title>A Necator americanus chromosomal reference genome.</title>
        <authorList>
            <person name="Ilik V."/>
            <person name="Petrzelkova K.J."/>
            <person name="Pardy F."/>
            <person name="Fuh T."/>
            <person name="Niatou-Singa F.S."/>
            <person name="Gouil Q."/>
            <person name="Baker L."/>
            <person name="Ritchie M.E."/>
            <person name="Jex A.R."/>
            <person name="Gazzola D."/>
            <person name="Li H."/>
            <person name="Toshio Fujiwara R."/>
            <person name="Zhan B."/>
            <person name="Aroian R.V."/>
            <person name="Pafco B."/>
            <person name="Schwarz E.M."/>
        </authorList>
    </citation>
    <scope>NUCLEOTIDE SEQUENCE [LARGE SCALE GENOMIC DNA]</scope>
    <source>
        <strain evidence="2 3">Aroian</strain>
        <tissue evidence="2">Whole animal</tissue>
    </source>
</reference>
<gene>
    <name evidence="2" type="primary">Necator_chrX.g26349</name>
    <name evidence="2" type="ORF">RB195_026183</name>
</gene>
<organism evidence="2 3">
    <name type="scientific">Necator americanus</name>
    <name type="common">Human hookworm</name>
    <dbReference type="NCBI Taxonomy" id="51031"/>
    <lineage>
        <taxon>Eukaryota</taxon>
        <taxon>Metazoa</taxon>
        <taxon>Ecdysozoa</taxon>
        <taxon>Nematoda</taxon>
        <taxon>Chromadorea</taxon>
        <taxon>Rhabditida</taxon>
        <taxon>Rhabditina</taxon>
        <taxon>Rhabditomorpha</taxon>
        <taxon>Strongyloidea</taxon>
        <taxon>Ancylostomatidae</taxon>
        <taxon>Bunostominae</taxon>
        <taxon>Necator</taxon>
    </lineage>
</organism>
<dbReference type="InterPro" id="IPR034113">
    <property type="entry name" value="SCP_GAPR1-like"/>
</dbReference>
<name>A0ABR1EVZ0_NECAM</name>
<sequence>MFETATKGRSNCSAEMRPVPMFDNFIKEIIGSHNARRRAHGVPDLRWNDHLAAQAQAWAERVARQAHITYRELSGIGENITFFPRDLDPEAIVEHWYEEHEKYEYETPGWQCGTNYFTQVIWRETEEVGIGRAFVEPDAAENHNNKRPRSSGKLATPGDQVIVAFYRPAGNNNRAGQFAVNVLKPLRRDESVAE</sequence>